<dbReference type="AlphaFoldDB" id="F6DQ94"/>
<evidence type="ECO:0000259" key="3">
    <source>
        <dbReference type="Pfam" id="PF00561"/>
    </source>
</evidence>
<dbReference type="STRING" id="696281.Desru_1400"/>
<evidence type="ECO:0000313" key="4">
    <source>
        <dbReference type="EMBL" id="AEG59672.1"/>
    </source>
</evidence>
<dbReference type="RefSeq" id="WP_013841443.1">
    <property type="nucleotide sequence ID" value="NC_015589.1"/>
</dbReference>
<dbReference type="PANTHER" id="PTHR43798">
    <property type="entry name" value="MONOACYLGLYCEROL LIPASE"/>
    <property type="match status" value="1"/>
</dbReference>
<accession>F6DQ94</accession>
<dbReference type="Proteomes" id="UP000009234">
    <property type="component" value="Chromosome"/>
</dbReference>
<name>F6DQ94_DESRL</name>
<protein>
    <submittedName>
        <fullName evidence="4">Alpha/beta hydrolase fold protein</fullName>
    </submittedName>
</protein>
<dbReference type="HOGENOM" id="CLU_020336_50_4_9"/>
<dbReference type="GO" id="GO:0016787">
    <property type="term" value="F:hydrolase activity"/>
    <property type="evidence" value="ECO:0007669"/>
    <property type="project" value="UniProtKB-KW"/>
</dbReference>
<proteinExistence type="predicted"/>
<evidence type="ECO:0000313" key="5">
    <source>
        <dbReference type="Proteomes" id="UP000009234"/>
    </source>
</evidence>
<dbReference type="Gene3D" id="3.40.50.1820">
    <property type="entry name" value="alpha/beta hydrolase"/>
    <property type="match status" value="1"/>
</dbReference>
<evidence type="ECO:0000256" key="1">
    <source>
        <dbReference type="ARBA" id="ARBA00022801"/>
    </source>
</evidence>
<sequence length="289" mass="32903">MEERTFNTKQVNLNYVEKGVSDISILLLHGGSSRWQTFRDIIDDLSVHFHVYAIDLRGHGKSGRTENKYKMQDYVPDVREFIEKCIKKPTIIIGHSLGGMIAILIAAYYPSIVKALIIGDSPVSLDVLRSHSESQKDMTMLWREWSKNLSLDEIVEKLKAMQVPVPEREGTVSAAEAYGENHPWFEFMAENLKQNDPNMLSAIIDDFDNTYEEYDVERLFPLIKCPILIVKGDSGQGSLIRDTDIGFIKKLNNDVKHVEIKGVGHALYMQDKQSFIDAILPFINKNAQN</sequence>
<dbReference type="eggNOG" id="COG2267">
    <property type="taxonomic scope" value="Bacteria"/>
</dbReference>
<organism evidence="4 5">
    <name type="scientific">Desulforamulus ruminis (strain ATCC 23193 / DSM 2154 / NCIMB 8452 / DL)</name>
    <name type="common">Desulfotomaculum ruminis</name>
    <dbReference type="NCBI Taxonomy" id="696281"/>
    <lineage>
        <taxon>Bacteria</taxon>
        <taxon>Bacillati</taxon>
        <taxon>Bacillota</taxon>
        <taxon>Clostridia</taxon>
        <taxon>Eubacteriales</taxon>
        <taxon>Peptococcaceae</taxon>
        <taxon>Desulforamulus</taxon>
    </lineage>
</organism>
<gene>
    <name evidence="4" type="ordered locus">Desru_1400</name>
</gene>
<keyword evidence="5" id="KW-1185">Reference proteome</keyword>
<feature type="transmembrane region" description="Helical" evidence="2">
    <location>
        <begin position="89"/>
        <end position="109"/>
    </location>
</feature>
<dbReference type="InterPro" id="IPR050266">
    <property type="entry name" value="AB_hydrolase_sf"/>
</dbReference>
<feature type="domain" description="AB hydrolase-1" evidence="3">
    <location>
        <begin position="25"/>
        <end position="270"/>
    </location>
</feature>
<dbReference type="InterPro" id="IPR029058">
    <property type="entry name" value="AB_hydrolase_fold"/>
</dbReference>
<reference evidence="4 5" key="2">
    <citation type="journal article" date="2012" name="Stand. Genomic Sci.">
        <title>Complete genome sequence of the sulfate-reducing firmicute Desulfotomaculum ruminis type strain (DL(T)).</title>
        <authorList>
            <person name="Spring S."/>
            <person name="Visser M."/>
            <person name="Lu M."/>
            <person name="Copeland A."/>
            <person name="Lapidus A."/>
            <person name="Lucas S."/>
            <person name="Cheng J.F."/>
            <person name="Han C."/>
            <person name="Tapia R."/>
            <person name="Goodwin L.A."/>
            <person name="Pitluck S."/>
            <person name="Ivanova N."/>
            <person name="Land M."/>
            <person name="Hauser L."/>
            <person name="Larimer F."/>
            <person name="Rohde M."/>
            <person name="Goker M."/>
            <person name="Detter J.C."/>
            <person name="Kyrpides N.C."/>
            <person name="Woyke T."/>
            <person name="Schaap P.J."/>
            <person name="Plugge C.M."/>
            <person name="Muyzer G."/>
            <person name="Kuever J."/>
            <person name="Pereira I.A."/>
            <person name="Parshina S.N."/>
            <person name="Bernier-Latmani R."/>
            <person name="Stams A.J."/>
            <person name="Klenk H.P."/>
        </authorList>
    </citation>
    <scope>NUCLEOTIDE SEQUENCE [LARGE SCALE GENOMIC DNA]</scope>
    <source>
        <strain evidence="5">ATCC 23193 / DSM 2154 / NCIB 8452 / DL</strain>
    </source>
</reference>
<keyword evidence="2" id="KW-0472">Membrane</keyword>
<reference evidence="5" key="1">
    <citation type="submission" date="2011-05" db="EMBL/GenBank/DDBJ databases">
        <title>Complete sequence of Desulfotomaculum ruminis DSM 2154.</title>
        <authorList>
            <person name="Lucas S."/>
            <person name="Copeland A."/>
            <person name="Lapidus A."/>
            <person name="Cheng J.-F."/>
            <person name="Goodwin L."/>
            <person name="Pitluck S."/>
            <person name="Lu M."/>
            <person name="Detter J.C."/>
            <person name="Han C."/>
            <person name="Tapia R."/>
            <person name="Land M."/>
            <person name="Hauser L."/>
            <person name="Kyrpides N."/>
            <person name="Ivanova N."/>
            <person name="Mikhailova N."/>
            <person name="Pagani I."/>
            <person name="Stams A.J.M."/>
            <person name="Plugge C.M."/>
            <person name="Muyzer G."/>
            <person name="Kuever J."/>
            <person name="Parshina S.N."/>
            <person name="Ivanova A.E."/>
            <person name="Nazina T.N."/>
            <person name="Brambilla E."/>
            <person name="Spring S."/>
            <person name="Klenk H.-P."/>
            <person name="Woyke T."/>
        </authorList>
    </citation>
    <scope>NUCLEOTIDE SEQUENCE [LARGE SCALE GENOMIC DNA]</scope>
    <source>
        <strain evidence="5">ATCC 23193 / DSM 2154 / NCIB 8452 / DL</strain>
    </source>
</reference>
<dbReference type="Pfam" id="PF00561">
    <property type="entry name" value="Abhydrolase_1"/>
    <property type="match status" value="1"/>
</dbReference>
<dbReference type="SUPFAM" id="SSF53474">
    <property type="entry name" value="alpha/beta-Hydrolases"/>
    <property type="match status" value="1"/>
</dbReference>
<dbReference type="PRINTS" id="PR00111">
    <property type="entry name" value="ABHYDROLASE"/>
</dbReference>
<keyword evidence="2" id="KW-1133">Transmembrane helix</keyword>
<dbReference type="InterPro" id="IPR000073">
    <property type="entry name" value="AB_hydrolase_1"/>
</dbReference>
<dbReference type="PANTHER" id="PTHR43798:SF31">
    <property type="entry name" value="AB HYDROLASE SUPERFAMILY PROTEIN YCLE"/>
    <property type="match status" value="1"/>
</dbReference>
<dbReference type="KEGG" id="dru:Desru_1400"/>
<keyword evidence="1 4" id="KW-0378">Hydrolase</keyword>
<dbReference type="GO" id="GO:0016020">
    <property type="term" value="C:membrane"/>
    <property type="evidence" value="ECO:0007669"/>
    <property type="project" value="TreeGrafter"/>
</dbReference>
<dbReference type="EMBL" id="CP002780">
    <property type="protein sequence ID" value="AEG59672.1"/>
    <property type="molecule type" value="Genomic_DNA"/>
</dbReference>
<keyword evidence="2" id="KW-0812">Transmembrane</keyword>
<evidence type="ECO:0000256" key="2">
    <source>
        <dbReference type="SAM" id="Phobius"/>
    </source>
</evidence>